<reference evidence="5 6" key="2">
    <citation type="submission" date="2018-11" db="EMBL/GenBank/DDBJ databases">
        <authorList>
            <consortium name="Pathogen Informatics"/>
        </authorList>
    </citation>
    <scope>NUCLEOTIDE SEQUENCE [LARGE SCALE GENOMIC DNA]</scope>
</reference>
<evidence type="ECO:0000259" key="3">
    <source>
        <dbReference type="PROSITE" id="PS50191"/>
    </source>
</evidence>
<feature type="transmembrane region" description="Helical" evidence="2">
    <location>
        <begin position="496"/>
        <end position="514"/>
    </location>
</feature>
<dbReference type="GO" id="GO:0140284">
    <property type="term" value="C:endoplasmic reticulum-endosome membrane contact site"/>
    <property type="evidence" value="ECO:0007669"/>
    <property type="project" value="TreeGrafter"/>
</dbReference>
<dbReference type="CDD" id="cd00170">
    <property type="entry name" value="SEC14"/>
    <property type="match status" value="1"/>
</dbReference>
<dbReference type="InterPro" id="IPR036273">
    <property type="entry name" value="CRAL/TRIO_N_dom_sf"/>
</dbReference>
<evidence type="ECO:0000313" key="7">
    <source>
        <dbReference type="WBParaSite" id="ASIM_0001451301-mRNA-1"/>
    </source>
</evidence>
<evidence type="ECO:0000256" key="1">
    <source>
        <dbReference type="SAM" id="MobiDB-lite"/>
    </source>
</evidence>
<dbReference type="Gene3D" id="2.60.40.10">
    <property type="entry name" value="Immunoglobulins"/>
    <property type="match status" value="1"/>
</dbReference>
<dbReference type="InterPro" id="IPR008962">
    <property type="entry name" value="PapD-like_sf"/>
</dbReference>
<organism evidence="7">
    <name type="scientific">Anisakis simplex</name>
    <name type="common">Herring worm</name>
    <dbReference type="NCBI Taxonomy" id="6269"/>
    <lineage>
        <taxon>Eukaryota</taxon>
        <taxon>Metazoa</taxon>
        <taxon>Ecdysozoa</taxon>
        <taxon>Nematoda</taxon>
        <taxon>Chromadorea</taxon>
        <taxon>Rhabditida</taxon>
        <taxon>Spirurina</taxon>
        <taxon>Ascaridomorpha</taxon>
        <taxon>Ascaridoidea</taxon>
        <taxon>Anisakidae</taxon>
        <taxon>Anisakis</taxon>
        <taxon>Anisakis simplex complex</taxon>
    </lineage>
</organism>
<dbReference type="WBParaSite" id="ASIM_0001451301-mRNA-1">
    <property type="protein sequence ID" value="ASIM_0001451301-mRNA-1"/>
    <property type="gene ID" value="ASIM_0001451301"/>
</dbReference>
<dbReference type="PROSITE" id="PS50202">
    <property type="entry name" value="MSP"/>
    <property type="match status" value="1"/>
</dbReference>
<dbReference type="EMBL" id="UYRR01031548">
    <property type="protein sequence ID" value="VDK50920.1"/>
    <property type="molecule type" value="Genomic_DNA"/>
</dbReference>
<dbReference type="PANTHER" id="PTHR46384:SF1">
    <property type="entry name" value="MOTILE SPERM DOMAIN-CONTAINING PROTEIN 2"/>
    <property type="match status" value="1"/>
</dbReference>
<keyword evidence="2" id="KW-0812">Transmembrane</keyword>
<dbReference type="InterPro" id="IPR053012">
    <property type="entry name" value="ER-organelle_contact"/>
</dbReference>
<accession>A0A0M3K0Z1</accession>
<protein>
    <submittedName>
        <fullName evidence="7">Major sperm protein</fullName>
    </submittedName>
</protein>
<dbReference type="Pfam" id="PF00635">
    <property type="entry name" value="Motile_Sperm"/>
    <property type="match status" value="1"/>
</dbReference>
<dbReference type="InterPro" id="IPR001251">
    <property type="entry name" value="CRAL-TRIO_dom"/>
</dbReference>
<dbReference type="SUPFAM" id="SSF46938">
    <property type="entry name" value="CRAL/TRIO N-terminal domain"/>
    <property type="match status" value="1"/>
</dbReference>
<sequence>MDINSTTGINNAQEEEALWELRQRFSRDNTLNDRVSRIDVKRLNNDDWWLLTFLRAYKLDVDIAYAVLLECLKWRKSIDVHNISLLELKTLLDRRLAYIHGRDVKGRSICKVWINVCQHRSGDPLIEKLFVYWLERHNTELRAAPITVLFDMTASGLQNMDLDFMKFFLRAFKYYYPCCLSSLLIFENPSVLNASWKLVRSWMDTEMQHLLQHVTRNSLPNYISCQYLPVHMGGEDKFIFTMDELARCMPSSSETVVDQQQQHATTPDLDNFTAKKQAVKFDDDDAATRSTPLNVHSPRSASQSKRNAGTIPPTLKPLAESRIALASDSITIRFLSINPREELTLKRVNGENDYVDIVVLKNISAKNVIYKFKITSPEKFRVRPSMGIIASGGMELVRVYLQSEYRHSVQKEKFLLMAVETDVKVSDDFTDVWKNANDQDRIEHKLKCRLSESHVESPSLYTPATTNNHIKSPLVNVQNQASLQQQLTRLFGRQRILLICVIILIILQLISLACQRAYHLSLMNVHKEYCLNIVQMNNEQKVEVESEL</sequence>
<dbReference type="OrthoDB" id="407959at2759"/>
<name>A0A0M3K0Z1_ANISI</name>
<keyword evidence="6" id="KW-1185">Reference proteome</keyword>
<keyword evidence="2" id="KW-1133">Transmembrane helix</keyword>
<dbReference type="AlphaFoldDB" id="A0A0M3K0Z1"/>
<gene>
    <name evidence="5" type="ORF">ASIM_LOCUS13923</name>
</gene>
<dbReference type="InterPro" id="IPR000535">
    <property type="entry name" value="MSP_dom"/>
</dbReference>
<evidence type="ECO:0000313" key="6">
    <source>
        <dbReference type="Proteomes" id="UP000267096"/>
    </source>
</evidence>
<dbReference type="SUPFAM" id="SSF52087">
    <property type="entry name" value="CRAL/TRIO domain"/>
    <property type="match status" value="1"/>
</dbReference>
<feature type="domain" description="MSP" evidence="4">
    <location>
        <begin position="334"/>
        <end position="451"/>
    </location>
</feature>
<keyword evidence="2" id="KW-0472">Membrane</keyword>
<dbReference type="Proteomes" id="UP000267096">
    <property type="component" value="Unassembled WGS sequence"/>
</dbReference>
<feature type="region of interest" description="Disordered" evidence="1">
    <location>
        <begin position="283"/>
        <end position="313"/>
    </location>
</feature>
<dbReference type="InterPro" id="IPR013783">
    <property type="entry name" value="Ig-like_fold"/>
</dbReference>
<proteinExistence type="predicted"/>
<dbReference type="SUPFAM" id="SSF49354">
    <property type="entry name" value="PapD-like"/>
    <property type="match status" value="1"/>
</dbReference>
<dbReference type="Pfam" id="PF00650">
    <property type="entry name" value="CRAL_TRIO"/>
    <property type="match status" value="1"/>
</dbReference>
<dbReference type="GO" id="GO:0012505">
    <property type="term" value="C:endomembrane system"/>
    <property type="evidence" value="ECO:0007669"/>
    <property type="project" value="TreeGrafter"/>
</dbReference>
<dbReference type="Gene3D" id="3.40.525.10">
    <property type="entry name" value="CRAL-TRIO lipid binding domain"/>
    <property type="match status" value="1"/>
</dbReference>
<reference evidence="7" key="1">
    <citation type="submission" date="2017-02" db="UniProtKB">
        <authorList>
            <consortium name="WormBaseParasite"/>
        </authorList>
    </citation>
    <scope>IDENTIFICATION</scope>
</reference>
<feature type="compositionally biased region" description="Polar residues" evidence="1">
    <location>
        <begin position="288"/>
        <end position="307"/>
    </location>
</feature>
<feature type="domain" description="CRAL-TRIO" evidence="3">
    <location>
        <begin position="87"/>
        <end position="240"/>
    </location>
</feature>
<dbReference type="PROSITE" id="PS50191">
    <property type="entry name" value="CRAL_TRIO"/>
    <property type="match status" value="1"/>
</dbReference>
<dbReference type="PANTHER" id="PTHR46384">
    <property type="entry name" value="MOTILE SPERM DOMAIN-CONTAINING PROTEIN 2"/>
    <property type="match status" value="1"/>
</dbReference>
<evidence type="ECO:0000313" key="5">
    <source>
        <dbReference type="EMBL" id="VDK50920.1"/>
    </source>
</evidence>
<dbReference type="InterPro" id="IPR036865">
    <property type="entry name" value="CRAL-TRIO_dom_sf"/>
</dbReference>
<evidence type="ECO:0000259" key="4">
    <source>
        <dbReference type="PROSITE" id="PS50202"/>
    </source>
</evidence>
<evidence type="ECO:0000256" key="2">
    <source>
        <dbReference type="SAM" id="Phobius"/>
    </source>
</evidence>